<feature type="compositionally biased region" description="Polar residues" evidence="3">
    <location>
        <begin position="714"/>
        <end position="729"/>
    </location>
</feature>
<dbReference type="Proteomes" id="UP001364617">
    <property type="component" value="Unassembled WGS sequence"/>
</dbReference>
<protein>
    <recommendedName>
        <fullName evidence="8">Rho GTPase-activating protein 20</fullName>
    </recommendedName>
</protein>
<dbReference type="InterPro" id="IPR047886">
    <property type="entry name" value="ARHGAP20-like_RhoGAP"/>
</dbReference>
<sequence length="934" mass="104257">MGPLHEPGWQKRSRTKSCGEYQHSNKSSQRRQSAPSIILSKALTKSKPVSRDCVSQVSHDTYALIQSLLTPTRKLISQSNVLLQTGLQTQDRFLILFTDLLIITKAKSVMQVKQKACVRVSEMWTASCVDEVCEAITDSERSFVMGWPTYNCVATFSTSEEKDRWLSLIESCIKEEKMCDDPKMIPLKIFAKDVGNCAYAKTLLISNTDCTSDVISTALQQFGLSGGIKDYKLWVCSKQDDTPYPLIGHEFPYSIKMSHIRLLQQDAVTSSYSQMALVPIDAHCQFFLRPSRSQIKNTLTAEQKSSRRRMSLISWAFKRGSSIERAVQSESPVHTITPASGHLFGRPLSDVIIDNTLPSPIVDILKCLCSEGAVTRGIFRRSAGTKACRELRKKLDSGHYGDPLSGESVLVTAAVFKDFLRNIPGSLLCEDLYEQWLQAVEHDGERDGLMTERNMVQEVQRLVQLLPKENVLLLRNIIAMLHHIQLSAEHNQMNSFNLAVCIAHSCLWSSSKQSQEKDAKKVCDLVRVLIDNCCALFGDEIITLLKDLTEDNRSNHGSVGSLQHMSDSGYESLKNEVNTDTEDISKTRPLKDSRSMDSLMSLSDCDLECPENNLVSFNPPAQTRNFTPAVRQPRSLIIHRHSIPTIALTFHEQTETSESGKYQEFKRPDEVNDNTTFLENNFQQLKFMREKQTSPTSNVSSPVTSPTVSSVSSMENPFSPQSSPTRGQSDWLALNNTDYQHPITSPNEKPCQAHHQRNVAEIEGGLQPKVTKNPPPYQQALQQLNRKLFSQTPTRTPVKTTGQLHKGKGIFYKGPGTPTHGPLGDHQVSPAPQTFRFSDQTKTEEEVKLPQSVFYGQSCKLTVRSVKGQNAGSKSSKINEQQLRIKALDLHPSSGKIVVDCLMDTSPLGEGLTDNQAAGRGRRLSCCSSSQWVV</sequence>
<reference evidence="6 7" key="1">
    <citation type="submission" date="2024-02" db="EMBL/GenBank/DDBJ databases">
        <title>Chromosome-level genome assembly of the Eurasian Minnow (Phoxinus phoxinus).</title>
        <authorList>
            <person name="Oriowo T.O."/>
            <person name="Martin S."/>
            <person name="Stange M."/>
            <person name="Chrysostomakis Y."/>
            <person name="Brown T."/>
            <person name="Winkler S."/>
            <person name="Kukowka S."/>
            <person name="Myers E.W."/>
            <person name="Bohne A."/>
        </authorList>
    </citation>
    <scope>NUCLEOTIDE SEQUENCE [LARGE SCALE GENOMIC DNA]</scope>
    <source>
        <strain evidence="6">ZFMK-TIS-60720</strain>
        <tissue evidence="6">Whole Organism</tissue>
    </source>
</reference>
<gene>
    <name evidence="6" type="ORF">R3I93_005206</name>
</gene>
<dbReference type="AlphaFoldDB" id="A0AAN9DAQ9"/>
<evidence type="ECO:0000256" key="1">
    <source>
        <dbReference type="ARBA" id="ARBA00022468"/>
    </source>
</evidence>
<dbReference type="SUPFAM" id="SSF54236">
    <property type="entry name" value="Ubiquitin-like"/>
    <property type="match status" value="1"/>
</dbReference>
<dbReference type="SUPFAM" id="SSF48350">
    <property type="entry name" value="GTPase activation domain, GAP"/>
    <property type="match status" value="1"/>
</dbReference>
<dbReference type="PANTHER" id="PTHR23179">
    <property type="entry name" value="T-CELL ACTIVATION RHO GTPASE ACTIVATING PROTEIN-RELATED"/>
    <property type="match status" value="1"/>
</dbReference>
<dbReference type="PROSITE" id="PS50238">
    <property type="entry name" value="RHOGAP"/>
    <property type="match status" value="1"/>
</dbReference>
<comment type="caution">
    <text evidence="6">The sequence shown here is derived from an EMBL/GenBank/DDBJ whole genome shotgun (WGS) entry which is preliminary data.</text>
</comment>
<feature type="compositionally biased region" description="Basic and acidic residues" evidence="3">
    <location>
        <begin position="583"/>
        <end position="595"/>
    </location>
</feature>
<dbReference type="CDD" id="cd13319">
    <property type="entry name" value="PH_RARhoGAP"/>
    <property type="match status" value="1"/>
</dbReference>
<dbReference type="CDD" id="cd17115">
    <property type="entry name" value="RA_RHG20"/>
    <property type="match status" value="1"/>
</dbReference>
<feature type="region of interest" description="Disordered" evidence="3">
    <location>
        <begin position="574"/>
        <end position="595"/>
    </location>
</feature>
<dbReference type="Gene3D" id="3.10.20.90">
    <property type="entry name" value="Phosphatidylinositol 3-kinase Catalytic Subunit, Chain A, domain 1"/>
    <property type="match status" value="1"/>
</dbReference>
<dbReference type="Pfam" id="PF22286">
    <property type="entry name" value="RHG20_PH"/>
    <property type="match status" value="1"/>
</dbReference>
<dbReference type="CDD" id="cd04402">
    <property type="entry name" value="RhoGAP_ARHGAP20"/>
    <property type="match status" value="1"/>
</dbReference>
<feature type="region of interest" description="Disordered" evidence="3">
    <location>
        <begin position="690"/>
        <end position="729"/>
    </location>
</feature>
<dbReference type="GO" id="GO:0035023">
    <property type="term" value="P:regulation of Rho protein signal transduction"/>
    <property type="evidence" value="ECO:0007669"/>
    <property type="project" value="InterPro"/>
</dbReference>
<dbReference type="SUPFAM" id="SSF50729">
    <property type="entry name" value="PH domain-like"/>
    <property type="match status" value="1"/>
</dbReference>
<dbReference type="PANTHER" id="PTHR23179:SF28">
    <property type="entry name" value="RHO GTPASE-ACTIVATING PROTEIN 20"/>
    <property type="match status" value="1"/>
</dbReference>
<dbReference type="GO" id="GO:0007165">
    <property type="term" value="P:signal transduction"/>
    <property type="evidence" value="ECO:0007669"/>
    <property type="project" value="InterPro"/>
</dbReference>
<keyword evidence="1" id="KW-0343">GTPase activation</keyword>
<dbReference type="InterPro" id="IPR047888">
    <property type="entry name" value="ARHGAP20_RA"/>
</dbReference>
<proteinExistence type="predicted"/>
<keyword evidence="2" id="KW-0597">Phosphoprotein</keyword>
<dbReference type="Gene3D" id="2.30.29.30">
    <property type="entry name" value="Pleckstrin-homology domain (PH domain)/Phosphotyrosine-binding domain (PTB)"/>
    <property type="match status" value="1"/>
</dbReference>
<organism evidence="6 7">
    <name type="scientific">Phoxinus phoxinus</name>
    <name type="common">Eurasian minnow</name>
    <dbReference type="NCBI Taxonomy" id="58324"/>
    <lineage>
        <taxon>Eukaryota</taxon>
        <taxon>Metazoa</taxon>
        <taxon>Chordata</taxon>
        <taxon>Craniata</taxon>
        <taxon>Vertebrata</taxon>
        <taxon>Euteleostomi</taxon>
        <taxon>Actinopterygii</taxon>
        <taxon>Neopterygii</taxon>
        <taxon>Teleostei</taxon>
        <taxon>Ostariophysi</taxon>
        <taxon>Cypriniformes</taxon>
        <taxon>Leuciscidae</taxon>
        <taxon>Phoxininae</taxon>
        <taxon>Phoxinus</taxon>
    </lineage>
</organism>
<dbReference type="Pfam" id="PF00620">
    <property type="entry name" value="RhoGAP"/>
    <property type="match status" value="1"/>
</dbReference>
<dbReference type="InterPro" id="IPR000198">
    <property type="entry name" value="RhoGAP_dom"/>
</dbReference>
<feature type="compositionally biased region" description="Polar residues" evidence="3">
    <location>
        <begin position="22"/>
        <end position="34"/>
    </location>
</feature>
<dbReference type="Gene3D" id="1.10.555.10">
    <property type="entry name" value="Rho GTPase activation protein"/>
    <property type="match status" value="1"/>
</dbReference>
<evidence type="ECO:0008006" key="8">
    <source>
        <dbReference type="Google" id="ProtNLM"/>
    </source>
</evidence>
<dbReference type="InterPro" id="IPR047887">
    <property type="entry name" value="ARHGAP20_PH"/>
</dbReference>
<dbReference type="FunFam" id="2.30.29.30:FF:000217">
    <property type="entry name" value="Rho GTPase activating protein 20"/>
    <property type="match status" value="1"/>
</dbReference>
<evidence type="ECO:0000256" key="2">
    <source>
        <dbReference type="ARBA" id="ARBA00022553"/>
    </source>
</evidence>
<evidence type="ECO:0000259" key="5">
    <source>
        <dbReference type="PROSITE" id="PS50238"/>
    </source>
</evidence>
<dbReference type="EMBL" id="JAYKXH010000005">
    <property type="protein sequence ID" value="KAK7169135.1"/>
    <property type="molecule type" value="Genomic_DNA"/>
</dbReference>
<dbReference type="InterPro" id="IPR011993">
    <property type="entry name" value="PH-like_dom_sf"/>
</dbReference>
<dbReference type="PROSITE" id="PS50200">
    <property type="entry name" value="RA"/>
    <property type="match status" value="1"/>
</dbReference>
<evidence type="ECO:0000313" key="6">
    <source>
        <dbReference type="EMBL" id="KAK7169135.1"/>
    </source>
</evidence>
<dbReference type="InterPro" id="IPR029071">
    <property type="entry name" value="Ubiquitin-like_domsf"/>
</dbReference>
<dbReference type="Pfam" id="PF00788">
    <property type="entry name" value="RA"/>
    <property type="match status" value="1"/>
</dbReference>
<dbReference type="InterPro" id="IPR000159">
    <property type="entry name" value="RA_dom"/>
</dbReference>
<feature type="region of interest" description="Disordered" evidence="3">
    <location>
        <begin position="1"/>
        <end position="34"/>
    </location>
</feature>
<evidence type="ECO:0000313" key="7">
    <source>
        <dbReference type="Proteomes" id="UP001364617"/>
    </source>
</evidence>
<name>A0AAN9DAQ9_9TELE</name>
<feature type="domain" description="Rho-GAP" evidence="5">
    <location>
        <begin position="346"/>
        <end position="537"/>
    </location>
</feature>
<evidence type="ECO:0000256" key="3">
    <source>
        <dbReference type="SAM" id="MobiDB-lite"/>
    </source>
</evidence>
<dbReference type="InterPro" id="IPR008936">
    <property type="entry name" value="Rho_GTPase_activation_prot"/>
</dbReference>
<dbReference type="GO" id="GO:0005096">
    <property type="term" value="F:GTPase activator activity"/>
    <property type="evidence" value="ECO:0007669"/>
    <property type="project" value="UniProtKB-KW"/>
</dbReference>
<feature type="compositionally biased region" description="Low complexity" evidence="3">
    <location>
        <begin position="693"/>
        <end position="713"/>
    </location>
</feature>
<keyword evidence="7" id="KW-1185">Reference proteome</keyword>
<evidence type="ECO:0000259" key="4">
    <source>
        <dbReference type="PROSITE" id="PS50200"/>
    </source>
</evidence>
<feature type="domain" description="Ras-associating" evidence="4">
    <location>
        <begin position="187"/>
        <end position="293"/>
    </location>
</feature>
<accession>A0AAN9DAQ9</accession>
<dbReference type="SMART" id="SM00324">
    <property type="entry name" value="RhoGAP"/>
    <property type="match status" value="1"/>
</dbReference>